<sequence length="382" mass="42809">MEEKTAWESAVEVEAKTDSERYLAKLARRAFLSLWSYSNVHTDEGRTQGKGDGKELCDLLVVFGNHVLIFSDKACAFPKHPDTQVAWGRWYKSAVEKSVRQLTGAESFLKSHPGRIFLDKDCSVPFPFQLPDPAAATFHLIAVTRGSHAAAHAFWEKQSSGSLMIDTSLDGRAHLQAPFRIGWPVGKKRFVHVLDEMALDIILEEFDTVPDLIAYFKAKERFLTSVPIVTVSGEEQLVARFQMSFEGGQHVLPEVPDGVDFVALMEGDWEQYCVSQERAARCQADAGSYMWDALIEYQSGFIRSGQAGSPFFESASVDDHERVVRAMASETRFSRRILSEAFRYALNQSNPGHKFARIMPSATYPNRLYVFLTLPRGPPVSG</sequence>
<accession>A0ABU5P9V0</accession>
<dbReference type="EMBL" id="JAYEET010000036">
    <property type="protein sequence ID" value="MEA1606447.1"/>
    <property type="molecule type" value="Genomic_DNA"/>
</dbReference>
<evidence type="ECO:0000313" key="2">
    <source>
        <dbReference type="Proteomes" id="UP001292571"/>
    </source>
</evidence>
<name>A0ABU5P9V0_9PSED</name>
<proteinExistence type="predicted"/>
<comment type="caution">
    <text evidence="1">The sequence shown here is derived from an EMBL/GenBank/DDBJ whole genome shotgun (WGS) entry which is preliminary data.</text>
</comment>
<protein>
    <submittedName>
        <fullName evidence="1">Uncharacterized protein</fullName>
    </submittedName>
</protein>
<evidence type="ECO:0000313" key="1">
    <source>
        <dbReference type="EMBL" id="MEA1606447.1"/>
    </source>
</evidence>
<organism evidence="1 2">
    <name type="scientific">Pseudomonas spirodelae</name>
    <dbReference type="NCBI Taxonomy" id="3101751"/>
    <lineage>
        <taxon>Bacteria</taxon>
        <taxon>Pseudomonadati</taxon>
        <taxon>Pseudomonadota</taxon>
        <taxon>Gammaproteobacteria</taxon>
        <taxon>Pseudomonadales</taxon>
        <taxon>Pseudomonadaceae</taxon>
        <taxon>Pseudomonas</taxon>
    </lineage>
</organism>
<gene>
    <name evidence="1" type="ORF">SOP97_11545</name>
</gene>
<dbReference type="RefSeq" id="WP_322949273.1">
    <property type="nucleotide sequence ID" value="NZ_JAYEET010000036.1"/>
</dbReference>
<dbReference type="Proteomes" id="UP001292571">
    <property type="component" value="Unassembled WGS sequence"/>
</dbReference>
<reference evidence="1 2" key="1">
    <citation type="submission" date="2023-12" db="EMBL/GenBank/DDBJ databases">
        <title>Pseudomonas sp. T5W1.</title>
        <authorList>
            <person name="Maltman C."/>
        </authorList>
    </citation>
    <scope>NUCLEOTIDE SEQUENCE [LARGE SCALE GENOMIC DNA]</scope>
    <source>
        <strain evidence="1 2">T5W1</strain>
    </source>
</reference>
<keyword evidence="2" id="KW-1185">Reference proteome</keyword>